<dbReference type="EMBL" id="MU858055">
    <property type="protein sequence ID" value="KAK4218102.1"/>
    <property type="molecule type" value="Genomic_DNA"/>
</dbReference>
<feature type="transmembrane region" description="Helical" evidence="9">
    <location>
        <begin position="465"/>
        <end position="487"/>
    </location>
</feature>
<dbReference type="GO" id="GO:0005886">
    <property type="term" value="C:plasma membrane"/>
    <property type="evidence" value="ECO:0007669"/>
    <property type="project" value="TreeGrafter"/>
</dbReference>
<reference evidence="11" key="1">
    <citation type="journal article" date="2023" name="Mol. Phylogenet. Evol.">
        <title>Genome-scale phylogeny and comparative genomics of the fungal order Sordariales.</title>
        <authorList>
            <person name="Hensen N."/>
            <person name="Bonometti L."/>
            <person name="Westerberg I."/>
            <person name="Brannstrom I.O."/>
            <person name="Guillou S."/>
            <person name="Cros-Aarteil S."/>
            <person name="Calhoun S."/>
            <person name="Haridas S."/>
            <person name="Kuo A."/>
            <person name="Mondo S."/>
            <person name="Pangilinan J."/>
            <person name="Riley R."/>
            <person name="LaButti K."/>
            <person name="Andreopoulos B."/>
            <person name="Lipzen A."/>
            <person name="Chen C."/>
            <person name="Yan M."/>
            <person name="Daum C."/>
            <person name="Ng V."/>
            <person name="Clum A."/>
            <person name="Steindorff A."/>
            <person name="Ohm R.A."/>
            <person name="Martin F."/>
            <person name="Silar P."/>
            <person name="Natvig D.O."/>
            <person name="Lalanne C."/>
            <person name="Gautier V."/>
            <person name="Ament-Velasquez S.L."/>
            <person name="Kruys A."/>
            <person name="Hutchinson M.I."/>
            <person name="Powell A.J."/>
            <person name="Barry K."/>
            <person name="Miller A.N."/>
            <person name="Grigoriev I.V."/>
            <person name="Debuchy R."/>
            <person name="Gladieux P."/>
            <person name="Hiltunen Thoren M."/>
            <person name="Johannesson H."/>
        </authorList>
    </citation>
    <scope>NUCLEOTIDE SEQUENCE</scope>
    <source>
        <strain evidence="11">PSN293</strain>
    </source>
</reference>
<feature type="region of interest" description="Disordered" evidence="8">
    <location>
        <begin position="1"/>
        <end position="56"/>
    </location>
</feature>
<feature type="transmembrane region" description="Helical" evidence="9">
    <location>
        <begin position="141"/>
        <end position="162"/>
    </location>
</feature>
<dbReference type="InterPro" id="IPR011701">
    <property type="entry name" value="MFS"/>
</dbReference>
<name>A0AAN6YK05_9PEZI</name>
<keyword evidence="6" id="KW-0406">Ion transport</keyword>
<feature type="transmembrane region" description="Helical" evidence="9">
    <location>
        <begin position="436"/>
        <end position="453"/>
    </location>
</feature>
<evidence type="ECO:0000256" key="4">
    <source>
        <dbReference type="ARBA" id="ARBA00022692"/>
    </source>
</evidence>
<evidence type="ECO:0000256" key="6">
    <source>
        <dbReference type="ARBA" id="ARBA00023065"/>
    </source>
</evidence>
<reference evidence="11" key="2">
    <citation type="submission" date="2023-05" db="EMBL/GenBank/DDBJ databases">
        <authorList>
            <consortium name="Lawrence Berkeley National Laboratory"/>
            <person name="Steindorff A."/>
            <person name="Hensen N."/>
            <person name="Bonometti L."/>
            <person name="Westerberg I."/>
            <person name="Brannstrom I.O."/>
            <person name="Guillou S."/>
            <person name="Cros-Aarteil S."/>
            <person name="Calhoun S."/>
            <person name="Haridas S."/>
            <person name="Kuo A."/>
            <person name="Mondo S."/>
            <person name="Pangilinan J."/>
            <person name="Riley R."/>
            <person name="Labutti K."/>
            <person name="Andreopoulos B."/>
            <person name="Lipzen A."/>
            <person name="Chen C."/>
            <person name="Yanf M."/>
            <person name="Daum C."/>
            <person name="Ng V."/>
            <person name="Clum A."/>
            <person name="Ohm R."/>
            <person name="Martin F."/>
            <person name="Silar P."/>
            <person name="Natvig D."/>
            <person name="Lalanne C."/>
            <person name="Gautier V."/>
            <person name="Ament-Velasquez S.L."/>
            <person name="Kruys A."/>
            <person name="Hutchinson M.I."/>
            <person name="Powell A.J."/>
            <person name="Barry K."/>
            <person name="Miller A.N."/>
            <person name="Grigoriev I.V."/>
            <person name="Debuchy R."/>
            <person name="Gladieux P."/>
            <person name="Thoren M.H."/>
            <person name="Johannesson H."/>
        </authorList>
    </citation>
    <scope>NUCLEOTIDE SEQUENCE</scope>
    <source>
        <strain evidence="11">PSN293</strain>
    </source>
</reference>
<dbReference type="GO" id="GO:0015343">
    <property type="term" value="F:siderophore-iron transmembrane transporter activity"/>
    <property type="evidence" value="ECO:0007669"/>
    <property type="project" value="TreeGrafter"/>
</dbReference>
<feature type="transmembrane region" description="Helical" evidence="9">
    <location>
        <begin position="174"/>
        <end position="198"/>
    </location>
</feature>
<dbReference type="InterPro" id="IPR020846">
    <property type="entry name" value="MFS_dom"/>
</dbReference>
<accession>A0AAN6YK05</accession>
<feature type="transmembrane region" description="Helical" evidence="9">
    <location>
        <begin position="235"/>
        <end position="255"/>
    </location>
</feature>
<dbReference type="InterPro" id="IPR036259">
    <property type="entry name" value="MFS_trans_sf"/>
</dbReference>
<comment type="caution">
    <text evidence="11">The sequence shown here is derived from an EMBL/GenBank/DDBJ whole genome shotgun (WGS) entry which is preliminary data.</text>
</comment>
<evidence type="ECO:0000256" key="1">
    <source>
        <dbReference type="ARBA" id="ARBA00004141"/>
    </source>
</evidence>
<evidence type="ECO:0000256" key="7">
    <source>
        <dbReference type="ARBA" id="ARBA00023136"/>
    </source>
</evidence>
<feature type="transmembrane region" description="Helical" evidence="9">
    <location>
        <begin position="403"/>
        <end position="424"/>
    </location>
</feature>
<feature type="compositionally biased region" description="Acidic residues" evidence="8">
    <location>
        <begin position="47"/>
        <end position="56"/>
    </location>
</feature>
<evidence type="ECO:0000256" key="3">
    <source>
        <dbReference type="ARBA" id="ARBA00022448"/>
    </source>
</evidence>
<feature type="transmembrane region" description="Helical" evidence="9">
    <location>
        <begin position="577"/>
        <end position="596"/>
    </location>
</feature>
<evidence type="ECO:0000256" key="9">
    <source>
        <dbReference type="SAM" id="Phobius"/>
    </source>
</evidence>
<keyword evidence="7 9" id="KW-0472">Membrane</keyword>
<feature type="transmembrane region" description="Helical" evidence="9">
    <location>
        <begin position="292"/>
        <end position="312"/>
    </location>
</feature>
<keyword evidence="5 9" id="KW-1133">Transmembrane helix</keyword>
<keyword evidence="4 9" id="KW-0812">Transmembrane</keyword>
<feature type="transmembrane region" description="Helical" evidence="9">
    <location>
        <begin position="499"/>
        <end position="524"/>
    </location>
</feature>
<comment type="subcellular location">
    <subcellularLocation>
        <location evidence="1">Membrane</location>
        <topology evidence="1">Multi-pass membrane protein</topology>
    </subcellularLocation>
</comment>
<dbReference type="PROSITE" id="PS50850">
    <property type="entry name" value="MFS"/>
    <property type="match status" value="1"/>
</dbReference>
<feature type="transmembrane region" description="Helical" evidence="9">
    <location>
        <begin position="324"/>
        <end position="343"/>
    </location>
</feature>
<keyword evidence="12" id="KW-1185">Reference proteome</keyword>
<dbReference type="AlphaFoldDB" id="A0AAN6YK05"/>
<comment type="similarity">
    <text evidence="2">Belongs to the major facilitator superfamily.</text>
</comment>
<dbReference type="FunFam" id="1.20.1250.20:FF:000197">
    <property type="entry name" value="Siderophore iron transporter 1"/>
    <property type="match status" value="1"/>
</dbReference>
<keyword evidence="3" id="KW-0813">Transport</keyword>
<dbReference type="PANTHER" id="PTHR23501">
    <property type="entry name" value="MAJOR FACILITATOR SUPERFAMILY"/>
    <property type="match status" value="1"/>
</dbReference>
<evidence type="ECO:0000256" key="5">
    <source>
        <dbReference type="ARBA" id="ARBA00022989"/>
    </source>
</evidence>
<dbReference type="Pfam" id="PF07690">
    <property type="entry name" value="MFS_1"/>
    <property type="match status" value="1"/>
</dbReference>
<protein>
    <submittedName>
        <fullName evidence="11">Major facilitator superfamily domain-containing protein</fullName>
    </submittedName>
</protein>
<gene>
    <name evidence="11" type="ORF">QBC37DRAFT_17595</name>
</gene>
<dbReference type="SUPFAM" id="SSF103473">
    <property type="entry name" value="MFS general substrate transporter"/>
    <property type="match status" value="1"/>
</dbReference>
<organism evidence="11 12">
    <name type="scientific">Rhypophila decipiens</name>
    <dbReference type="NCBI Taxonomy" id="261697"/>
    <lineage>
        <taxon>Eukaryota</taxon>
        <taxon>Fungi</taxon>
        <taxon>Dikarya</taxon>
        <taxon>Ascomycota</taxon>
        <taxon>Pezizomycotina</taxon>
        <taxon>Sordariomycetes</taxon>
        <taxon>Sordariomycetidae</taxon>
        <taxon>Sordariales</taxon>
        <taxon>Naviculisporaceae</taxon>
        <taxon>Rhypophila</taxon>
    </lineage>
</organism>
<evidence type="ECO:0000259" key="10">
    <source>
        <dbReference type="PROSITE" id="PS50850"/>
    </source>
</evidence>
<evidence type="ECO:0000256" key="8">
    <source>
        <dbReference type="SAM" id="MobiDB-lite"/>
    </source>
</evidence>
<evidence type="ECO:0000313" key="11">
    <source>
        <dbReference type="EMBL" id="KAK4218102.1"/>
    </source>
</evidence>
<sequence>MSDIFYDRSSSYILPPADSTTPLLSRLNNDTSQKTAPETPDYKDLETQEGLEDTNDQLSDDMSRIEDLLSTWSKWGLTVAYMSIFLMAFTTSLEGQVTYALTAFATSSFNNHSLLSTVYVVQSVVNAVIKPPMAKVADVFGRLEAFSISVFLCVLGYILMASSQNIETYASAQIFYSAGLTGLQILQQVFIADTSSFLNRALFSSLPDSPFLVTVWTGPAIASAILTTSTWRWGYGIWAIILPVAFVPLALCLFFSNRKAQRKGPVKTRIPSLQPNPPKAAKSSSTSLLHDLDIIGTLLLSGGLSLFLLPLTLVSHSSAGWSDIRIQSMIVLGIILLILFPIWESRPSLAPHPLLPLVLLKSRTFVAGCLLGFFYFMIFYIAVQPYFYSYLLVALNLPVSRAGQITQTFSFASTIAALLVSLGIRQTGSAHLKLRPFILLGAGLYTLAIAILICTRTREATAGSLFAAQGILGAGAGLMHVVTQLIVQASCGTNKAYVGVATAAFLTLVEVGGAVGAALSGAVWGRVLPGRLRLYLPEGVKDRAGEIFSSVKVARSFEWGSLEREAIGRSYQETVTVLLWIALGLCLPLLAVVWLIPRDYGLGAVDGEVDGPVMEERAVAADIEGDDDKSPLLGNPSFGDQR</sequence>
<evidence type="ECO:0000313" key="12">
    <source>
        <dbReference type="Proteomes" id="UP001301769"/>
    </source>
</evidence>
<feature type="compositionally biased region" description="Polar residues" evidence="8">
    <location>
        <begin position="8"/>
        <end position="36"/>
    </location>
</feature>
<dbReference type="Proteomes" id="UP001301769">
    <property type="component" value="Unassembled WGS sequence"/>
</dbReference>
<dbReference type="PANTHER" id="PTHR23501:SF87">
    <property type="entry name" value="SIDEROPHORE IRON TRANSPORTER 2"/>
    <property type="match status" value="1"/>
</dbReference>
<feature type="region of interest" description="Disordered" evidence="8">
    <location>
        <begin position="623"/>
        <end position="642"/>
    </location>
</feature>
<proteinExistence type="inferred from homology"/>
<dbReference type="Gene3D" id="1.20.1250.20">
    <property type="entry name" value="MFS general substrate transporter like domains"/>
    <property type="match status" value="1"/>
</dbReference>
<evidence type="ECO:0000256" key="2">
    <source>
        <dbReference type="ARBA" id="ARBA00008335"/>
    </source>
</evidence>
<feature type="transmembrane region" description="Helical" evidence="9">
    <location>
        <begin position="364"/>
        <end position="383"/>
    </location>
</feature>
<feature type="domain" description="Major facilitator superfamily (MFS) profile" evidence="10">
    <location>
        <begin position="76"/>
        <end position="600"/>
    </location>
</feature>